<gene>
    <name evidence="2" type="ORF">PGLA_24580</name>
</gene>
<proteinExistence type="predicted"/>
<organism evidence="2 3">
    <name type="scientific">Paenibacillus glacialis</name>
    <dbReference type="NCBI Taxonomy" id="494026"/>
    <lineage>
        <taxon>Bacteria</taxon>
        <taxon>Bacillati</taxon>
        <taxon>Bacillota</taxon>
        <taxon>Bacilli</taxon>
        <taxon>Bacillales</taxon>
        <taxon>Paenibacillaceae</taxon>
        <taxon>Paenibacillus</taxon>
    </lineage>
</organism>
<evidence type="ECO:0000313" key="2">
    <source>
        <dbReference type="EMBL" id="OAB34077.1"/>
    </source>
</evidence>
<comment type="caution">
    <text evidence="2">The sequence shown here is derived from an EMBL/GenBank/DDBJ whole genome shotgun (WGS) entry which is preliminary data.</text>
</comment>
<evidence type="ECO:0000256" key="1">
    <source>
        <dbReference type="SAM" id="Phobius"/>
    </source>
</evidence>
<keyword evidence="3" id="KW-1185">Reference proteome</keyword>
<protein>
    <submittedName>
        <fullName evidence="2">Uncharacterized protein</fullName>
    </submittedName>
</protein>
<evidence type="ECO:0000313" key="3">
    <source>
        <dbReference type="Proteomes" id="UP000076967"/>
    </source>
</evidence>
<name>A0A168DCM6_9BACL</name>
<dbReference type="Proteomes" id="UP000076967">
    <property type="component" value="Unassembled WGS sequence"/>
</dbReference>
<feature type="transmembrane region" description="Helical" evidence="1">
    <location>
        <begin position="75"/>
        <end position="96"/>
    </location>
</feature>
<keyword evidence="1" id="KW-0472">Membrane</keyword>
<keyword evidence="1" id="KW-0812">Transmembrane</keyword>
<dbReference type="EMBL" id="LVJH01000070">
    <property type="protein sequence ID" value="OAB34077.1"/>
    <property type="molecule type" value="Genomic_DNA"/>
</dbReference>
<dbReference type="AlphaFoldDB" id="A0A168DCM6"/>
<reference evidence="2 3" key="1">
    <citation type="submission" date="2016-03" db="EMBL/GenBank/DDBJ databases">
        <title>Draft genome sequence of Paenibacillus glacialis DSM 22343.</title>
        <authorList>
            <person name="Shin S.-K."/>
            <person name="Yi H."/>
        </authorList>
    </citation>
    <scope>NUCLEOTIDE SEQUENCE [LARGE SCALE GENOMIC DNA]</scope>
    <source>
        <strain evidence="2 3">DSM 22343</strain>
    </source>
</reference>
<accession>A0A168DCM6</accession>
<sequence length="101" mass="11418">MVCIAEGTVKSRLRRARAKVELLLKGEKDKAKPEWYNELSSSPFNSPQFTTEMMNLIMWDIPIHKKEPGDRSTTIFISSIIGASVISLALFFVIVFGSNRQ</sequence>
<keyword evidence="1" id="KW-1133">Transmembrane helix</keyword>